<feature type="domain" description="PepSY" evidence="3">
    <location>
        <begin position="51"/>
        <end position="108"/>
    </location>
</feature>
<evidence type="ECO:0000256" key="2">
    <source>
        <dbReference type="SAM" id="SignalP"/>
    </source>
</evidence>
<dbReference type="Pfam" id="PF03413">
    <property type="entry name" value="PepSY"/>
    <property type="match status" value="1"/>
</dbReference>
<dbReference type="EMBL" id="JBDPZD010000002">
    <property type="protein sequence ID" value="MEO3691744.1"/>
    <property type="molecule type" value="Genomic_DNA"/>
</dbReference>
<evidence type="ECO:0000256" key="1">
    <source>
        <dbReference type="SAM" id="MobiDB-lite"/>
    </source>
</evidence>
<accession>A0ABV0G1Y3</accession>
<dbReference type="InterPro" id="IPR025711">
    <property type="entry name" value="PepSY"/>
</dbReference>
<evidence type="ECO:0000313" key="5">
    <source>
        <dbReference type="Proteomes" id="UP001495147"/>
    </source>
</evidence>
<protein>
    <submittedName>
        <fullName evidence="4">PepSY domain-containing protein</fullName>
    </submittedName>
</protein>
<keyword evidence="5" id="KW-1185">Reference proteome</keyword>
<organism evidence="4 5">
    <name type="scientific">Roseateles paludis</name>
    <dbReference type="NCBI Taxonomy" id="3145238"/>
    <lineage>
        <taxon>Bacteria</taxon>
        <taxon>Pseudomonadati</taxon>
        <taxon>Pseudomonadota</taxon>
        <taxon>Betaproteobacteria</taxon>
        <taxon>Burkholderiales</taxon>
        <taxon>Sphaerotilaceae</taxon>
        <taxon>Roseateles</taxon>
    </lineage>
</organism>
<gene>
    <name evidence="4" type="ORF">ABDJ85_09705</name>
</gene>
<evidence type="ECO:0000313" key="4">
    <source>
        <dbReference type="EMBL" id="MEO3691744.1"/>
    </source>
</evidence>
<name>A0ABV0G1Y3_9BURK</name>
<dbReference type="RefSeq" id="WP_347704557.1">
    <property type="nucleotide sequence ID" value="NZ_JBDPZD010000002.1"/>
</dbReference>
<dbReference type="Proteomes" id="UP001495147">
    <property type="component" value="Unassembled WGS sequence"/>
</dbReference>
<reference evidence="4 5" key="1">
    <citation type="submission" date="2024-05" db="EMBL/GenBank/DDBJ databases">
        <title>Roseateles sp. DJS-2-20 16S ribosomal RNA gene Genome sequencing and assembly.</title>
        <authorList>
            <person name="Woo H."/>
        </authorList>
    </citation>
    <scope>NUCLEOTIDE SEQUENCE [LARGE SCALE GENOMIC DNA]</scope>
    <source>
        <strain evidence="4 5">DJS-2-20</strain>
    </source>
</reference>
<comment type="caution">
    <text evidence="4">The sequence shown here is derived from an EMBL/GenBank/DDBJ whole genome shotgun (WGS) entry which is preliminary data.</text>
</comment>
<feature type="chain" id="PRO_5046828299" evidence="2">
    <location>
        <begin position="29"/>
        <end position="130"/>
    </location>
</feature>
<evidence type="ECO:0000259" key="3">
    <source>
        <dbReference type="Pfam" id="PF03413"/>
    </source>
</evidence>
<sequence>MKAPCWSCALPYVAALCVGAGVALHAQADDRRDHDRDHDRARAALKAGEVLPLQEVLDKVQRSHPGEVLEVELEREAGRWVYELKLLQSGGRLLRLDVDAKTAAVLRSRARHAPTLEGKAASAASPEPRP</sequence>
<feature type="signal peptide" evidence="2">
    <location>
        <begin position="1"/>
        <end position="28"/>
    </location>
</feature>
<dbReference type="Gene3D" id="3.10.450.40">
    <property type="match status" value="1"/>
</dbReference>
<keyword evidence="2" id="KW-0732">Signal</keyword>
<feature type="region of interest" description="Disordered" evidence="1">
    <location>
        <begin position="108"/>
        <end position="130"/>
    </location>
</feature>
<proteinExistence type="predicted"/>